<dbReference type="PANTHER" id="PTHR30471:SF6">
    <property type="entry name" value="UPF0758 PROTEIN VC_0510"/>
    <property type="match status" value="1"/>
</dbReference>
<dbReference type="GO" id="GO:0008237">
    <property type="term" value="F:metallopeptidase activity"/>
    <property type="evidence" value="ECO:0007669"/>
    <property type="project" value="UniProtKB-KW"/>
</dbReference>
<dbReference type="InterPro" id="IPR037518">
    <property type="entry name" value="MPN"/>
</dbReference>
<evidence type="ECO:0000256" key="1">
    <source>
        <dbReference type="ARBA" id="ARBA00022670"/>
    </source>
</evidence>
<keyword evidence="1" id="KW-0645">Protease</keyword>
<name>A0A3P8KII8_RAOTE</name>
<dbReference type="PROSITE" id="PS01302">
    <property type="entry name" value="UPF0758"/>
    <property type="match status" value="1"/>
</dbReference>
<proteinExistence type="predicted"/>
<evidence type="ECO:0000256" key="2">
    <source>
        <dbReference type="ARBA" id="ARBA00022723"/>
    </source>
</evidence>
<feature type="domain" description="MPN" evidence="6">
    <location>
        <begin position="24"/>
        <end position="150"/>
    </location>
</feature>
<evidence type="ECO:0000256" key="3">
    <source>
        <dbReference type="ARBA" id="ARBA00022801"/>
    </source>
</evidence>
<dbReference type="EMBL" id="LR131271">
    <property type="protein sequence ID" value="VDR26151.1"/>
    <property type="molecule type" value="Genomic_DNA"/>
</dbReference>
<dbReference type="InterPro" id="IPR025657">
    <property type="entry name" value="RadC_JAB"/>
</dbReference>
<keyword evidence="3" id="KW-0378">Hydrolase</keyword>
<dbReference type="GO" id="GO:0006508">
    <property type="term" value="P:proteolysis"/>
    <property type="evidence" value="ECO:0007669"/>
    <property type="project" value="UniProtKB-KW"/>
</dbReference>
<evidence type="ECO:0000259" key="6">
    <source>
        <dbReference type="PROSITE" id="PS50249"/>
    </source>
</evidence>
<gene>
    <name evidence="7" type="primary">ykfG_1</name>
    <name evidence="7" type="ORF">NCTC13098_02490</name>
</gene>
<dbReference type="AlphaFoldDB" id="A0A3P8KII8"/>
<dbReference type="CDD" id="cd08071">
    <property type="entry name" value="MPN_DUF2466"/>
    <property type="match status" value="1"/>
</dbReference>
<dbReference type="Gene3D" id="3.40.140.10">
    <property type="entry name" value="Cytidine Deaminase, domain 2"/>
    <property type="match status" value="1"/>
</dbReference>
<keyword evidence="4" id="KW-0862">Zinc</keyword>
<protein>
    <submittedName>
        <fullName evidence="7">DNA repair protein RadC</fullName>
    </submittedName>
</protein>
<keyword evidence="2" id="KW-0479">Metal-binding</keyword>
<dbReference type="SUPFAM" id="SSF102712">
    <property type="entry name" value="JAB1/MPN domain"/>
    <property type="match status" value="1"/>
</dbReference>
<dbReference type="InterPro" id="IPR001405">
    <property type="entry name" value="UPF0758"/>
</dbReference>
<dbReference type="InterPro" id="IPR020891">
    <property type="entry name" value="UPF0758_CS"/>
</dbReference>
<dbReference type="KEGG" id="rtg:NCTC13098_02490"/>
<dbReference type="Proteomes" id="UP000274346">
    <property type="component" value="Chromosome"/>
</dbReference>
<dbReference type="PROSITE" id="PS50249">
    <property type="entry name" value="MPN"/>
    <property type="match status" value="1"/>
</dbReference>
<keyword evidence="5" id="KW-0482">Metalloprotease</keyword>
<evidence type="ECO:0000313" key="8">
    <source>
        <dbReference type="Proteomes" id="UP000274346"/>
    </source>
</evidence>
<accession>A0A3P8KII8</accession>
<dbReference type="GO" id="GO:0046872">
    <property type="term" value="F:metal ion binding"/>
    <property type="evidence" value="ECO:0007669"/>
    <property type="project" value="UniProtKB-KW"/>
</dbReference>
<evidence type="ECO:0000256" key="4">
    <source>
        <dbReference type="ARBA" id="ARBA00022833"/>
    </source>
</evidence>
<evidence type="ECO:0000256" key="5">
    <source>
        <dbReference type="ARBA" id="ARBA00023049"/>
    </source>
</evidence>
<sequence length="175" mass="20066">MLVWRSPHTGAMPHFVYLIHNNPLNRRSSFLLDAFDEYLRNKLAGFEHEVFAVLFLDTRHRLIEYREMFHGTIDSASVYPREVVKEALRLNAAVVILLHNHPSGNPEPSQADKMLTQRLKEALGLVEVRMLAGHCGRSRLRVVFGAVADLTYHLHKKAISPYPPNAPRLFQYGGW</sequence>
<organism evidence="7 8">
    <name type="scientific">Raoultella terrigena</name>
    <name type="common">Klebsiella terrigena</name>
    <dbReference type="NCBI Taxonomy" id="577"/>
    <lineage>
        <taxon>Bacteria</taxon>
        <taxon>Pseudomonadati</taxon>
        <taxon>Pseudomonadota</taxon>
        <taxon>Gammaproteobacteria</taxon>
        <taxon>Enterobacterales</taxon>
        <taxon>Enterobacteriaceae</taxon>
        <taxon>Klebsiella/Raoultella group</taxon>
        <taxon>Raoultella</taxon>
    </lineage>
</organism>
<dbReference type="PANTHER" id="PTHR30471">
    <property type="entry name" value="DNA REPAIR PROTEIN RADC"/>
    <property type="match status" value="1"/>
</dbReference>
<evidence type="ECO:0000313" key="7">
    <source>
        <dbReference type="EMBL" id="VDR26151.1"/>
    </source>
</evidence>
<reference evidence="7 8" key="1">
    <citation type="submission" date="2018-12" db="EMBL/GenBank/DDBJ databases">
        <authorList>
            <consortium name="Pathogen Informatics"/>
        </authorList>
    </citation>
    <scope>NUCLEOTIDE SEQUENCE [LARGE SCALE GENOMIC DNA]</scope>
    <source>
        <strain evidence="7 8">NCTC13098</strain>
    </source>
</reference>
<dbReference type="Pfam" id="PF04002">
    <property type="entry name" value="RadC"/>
    <property type="match status" value="1"/>
</dbReference>